<dbReference type="Pfam" id="PF02082">
    <property type="entry name" value="Rrf2"/>
    <property type="match status" value="1"/>
</dbReference>
<dbReference type="GO" id="GO:0003700">
    <property type="term" value="F:DNA-binding transcription factor activity"/>
    <property type="evidence" value="ECO:0007669"/>
    <property type="project" value="TreeGrafter"/>
</dbReference>
<dbReference type="SUPFAM" id="SSF46785">
    <property type="entry name" value="Winged helix' DNA-binding domain"/>
    <property type="match status" value="1"/>
</dbReference>
<dbReference type="EMBL" id="JARPXM010000016">
    <property type="protein sequence ID" value="MDT2539307.1"/>
    <property type="molecule type" value="Genomic_DNA"/>
</dbReference>
<dbReference type="Gene3D" id="1.10.10.10">
    <property type="entry name" value="Winged helix-like DNA-binding domain superfamily/Winged helix DNA-binding domain"/>
    <property type="match status" value="1"/>
</dbReference>
<dbReference type="NCBIfam" id="TIGR00738">
    <property type="entry name" value="rrf2_super"/>
    <property type="match status" value="1"/>
</dbReference>
<organism evidence="1 2">
    <name type="scientific">Enterococcus raffinosus</name>
    <dbReference type="NCBI Taxonomy" id="71452"/>
    <lineage>
        <taxon>Bacteria</taxon>
        <taxon>Bacillati</taxon>
        <taxon>Bacillota</taxon>
        <taxon>Bacilli</taxon>
        <taxon>Lactobacillales</taxon>
        <taxon>Enterococcaceae</taxon>
        <taxon>Enterococcus</taxon>
    </lineage>
</organism>
<comment type="caution">
    <text evidence="1">The sequence shown here is derived from an EMBL/GenBank/DDBJ whole genome shotgun (WGS) entry which is preliminary data.</text>
</comment>
<dbReference type="Proteomes" id="UP001249240">
    <property type="component" value="Unassembled WGS sequence"/>
</dbReference>
<proteinExistence type="predicted"/>
<gene>
    <name evidence="1" type="ORF">P7D78_14320</name>
</gene>
<reference evidence="1" key="1">
    <citation type="submission" date="2023-03" db="EMBL/GenBank/DDBJ databases">
        <authorList>
            <person name="Shen W."/>
            <person name="Cai J."/>
        </authorList>
    </citation>
    <scope>NUCLEOTIDE SEQUENCE</scope>
    <source>
        <strain evidence="1">B646-2</strain>
    </source>
</reference>
<protein>
    <submittedName>
        <fullName evidence="1">Rrf2 family transcriptional regulator</fullName>
    </submittedName>
</protein>
<dbReference type="InterPro" id="IPR036390">
    <property type="entry name" value="WH_DNA-bd_sf"/>
</dbReference>
<dbReference type="RefSeq" id="WP_174520498.1">
    <property type="nucleotide sequence ID" value="NZ_BAAAXM010000027.1"/>
</dbReference>
<name>A0AAW8T487_9ENTE</name>
<dbReference type="InterPro" id="IPR000944">
    <property type="entry name" value="Tscrpt_reg_Rrf2"/>
</dbReference>
<dbReference type="PANTHER" id="PTHR33221:SF15">
    <property type="entry name" value="HTH-TYPE TRANSCRIPTIONAL REGULATOR YWGB-RELATED"/>
    <property type="match status" value="1"/>
</dbReference>
<dbReference type="AlphaFoldDB" id="A0AAW8T487"/>
<dbReference type="PROSITE" id="PS51197">
    <property type="entry name" value="HTH_RRF2_2"/>
    <property type="match status" value="1"/>
</dbReference>
<sequence>MKLSSSYVQAIGILVMLAELPENESLKASEISKRMNVSHTYLQKIASKLKHADLIESYASKQGGYKLNKPKEEINFLDIFLAVEGENQFLSQVNLEPIHAMFMDKELIKEKSDVVKKIHSNAQEIYFEQLRSHRLTEILPKTADDDFLMIDWKKIVNEE</sequence>
<dbReference type="InterPro" id="IPR036388">
    <property type="entry name" value="WH-like_DNA-bd_sf"/>
</dbReference>
<evidence type="ECO:0000313" key="2">
    <source>
        <dbReference type="Proteomes" id="UP001249240"/>
    </source>
</evidence>
<evidence type="ECO:0000313" key="1">
    <source>
        <dbReference type="EMBL" id="MDT2539307.1"/>
    </source>
</evidence>
<accession>A0AAW8T487</accession>
<dbReference type="PANTHER" id="PTHR33221">
    <property type="entry name" value="WINGED HELIX-TURN-HELIX TRANSCRIPTIONAL REGULATOR, RRF2 FAMILY"/>
    <property type="match status" value="1"/>
</dbReference>
<dbReference type="GO" id="GO:0005829">
    <property type="term" value="C:cytosol"/>
    <property type="evidence" value="ECO:0007669"/>
    <property type="project" value="TreeGrafter"/>
</dbReference>